<dbReference type="EMBL" id="FXTM01000001">
    <property type="protein sequence ID" value="SMO32207.1"/>
    <property type="molecule type" value="Genomic_DNA"/>
</dbReference>
<keyword evidence="3" id="KW-1185">Reference proteome</keyword>
<dbReference type="NCBIfam" id="TIGR01895">
    <property type="entry name" value="cas_Cas5t"/>
    <property type="match status" value="1"/>
</dbReference>
<keyword evidence="1" id="KW-0051">Antiviral defense</keyword>
<dbReference type="OrthoDB" id="9782505at2"/>
<dbReference type="Proteomes" id="UP000317315">
    <property type="component" value="Unassembled WGS sequence"/>
</dbReference>
<protein>
    <submittedName>
        <fullName evidence="2">CRISPR-associated protein Cas5t</fullName>
    </submittedName>
</protein>
<evidence type="ECO:0000313" key="2">
    <source>
        <dbReference type="EMBL" id="SMO32207.1"/>
    </source>
</evidence>
<dbReference type="NCBIfam" id="TIGR02593">
    <property type="entry name" value="CRISPR_cas5"/>
    <property type="match status" value="1"/>
</dbReference>
<gene>
    <name evidence="2" type="ORF">SAMN06269117_10144</name>
</gene>
<dbReference type="GO" id="GO:0043571">
    <property type="term" value="P:maintenance of CRISPR repeat elements"/>
    <property type="evidence" value="ECO:0007669"/>
    <property type="project" value="InterPro"/>
</dbReference>
<sequence>MKLLKIKAYQAFANYRKPMSFNFWDSYPLPPLSTVRGWFHTVIGASEYIPMAVSIQGKFSSVVYDLQMLVKFDRKSRVKEKGYPFLEGFNKSFSKSPTYVANIYDVSLNIYIHADEKYLKLFKENVLKNEYPSLGRKEDLVRIDHIDFIEPEIRDFSEDEHDIDYGIYLNKETAQSLGIAGINYRMNFKYNKELLEKTGLRYFEKREVVYIDDALIEDGELLFDREDSRIIDLVGDVNV</sequence>
<reference evidence="2 3" key="1">
    <citation type="submission" date="2017-05" db="EMBL/GenBank/DDBJ databases">
        <authorList>
            <person name="Varghese N."/>
            <person name="Submissions S."/>
        </authorList>
    </citation>
    <scope>NUCLEOTIDE SEQUENCE [LARGE SCALE GENOMIC DNA]</scope>
    <source>
        <strain evidence="2 3">DSM 16304</strain>
    </source>
</reference>
<dbReference type="InterPro" id="IPR021124">
    <property type="entry name" value="CRISPR-assoc_prot_Cas5"/>
</dbReference>
<evidence type="ECO:0000313" key="3">
    <source>
        <dbReference type="Proteomes" id="UP000317315"/>
    </source>
</evidence>
<dbReference type="InterPro" id="IPR013422">
    <property type="entry name" value="CRISPR-assoc_prot_Cas5_N"/>
</dbReference>
<dbReference type="InterPro" id="IPR013337">
    <property type="entry name" value="CRISPR-assoc_prot_Cas5_Tneap"/>
</dbReference>
<organism evidence="2 3">
    <name type="scientific">Balnearium lithotrophicum</name>
    <dbReference type="NCBI Taxonomy" id="223788"/>
    <lineage>
        <taxon>Bacteria</taxon>
        <taxon>Pseudomonadati</taxon>
        <taxon>Aquificota</taxon>
        <taxon>Aquificia</taxon>
        <taxon>Desulfurobacteriales</taxon>
        <taxon>Desulfurobacteriaceae</taxon>
        <taxon>Balnearium</taxon>
    </lineage>
</organism>
<proteinExistence type="predicted"/>
<dbReference type="GO" id="GO:0051607">
    <property type="term" value="P:defense response to virus"/>
    <property type="evidence" value="ECO:0007669"/>
    <property type="project" value="UniProtKB-KW"/>
</dbReference>
<dbReference type="Pfam" id="PF09704">
    <property type="entry name" value="Cas_Cas5d"/>
    <property type="match status" value="1"/>
</dbReference>
<dbReference type="AlphaFoldDB" id="A0A521ABM6"/>
<accession>A0A521ABM6</accession>
<evidence type="ECO:0000256" key="1">
    <source>
        <dbReference type="ARBA" id="ARBA00023118"/>
    </source>
</evidence>
<name>A0A521ABM6_9BACT</name>
<dbReference type="RefSeq" id="WP_142933346.1">
    <property type="nucleotide sequence ID" value="NZ_FXTM01000001.1"/>
</dbReference>